<feature type="transmembrane region" description="Helical" evidence="1">
    <location>
        <begin position="56"/>
        <end position="86"/>
    </location>
</feature>
<dbReference type="Proteomes" id="UP001150907">
    <property type="component" value="Unassembled WGS sequence"/>
</dbReference>
<dbReference type="EMBL" id="JANBQF010000011">
    <property type="protein sequence ID" value="KAJ2008104.1"/>
    <property type="molecule type" value="Genomic_DNA"/>
</dbReference>
<reference evidence="2" key="1">
    <citation type="submission" date="2022-07" db="EMBL/GenBank/DDBJ databases">
        <title>Phylogenomic reconstructions and comparative analyses of Kickxellomycotina fungi.</title>
        <authorList>
            <person name="Reynolds N.K."/>
            <person name="Stajich J.E."/>
            <person name="Barry K."/>
            <person name="Grigoriev I.V."/>
            <person name="Crous P."/>
            <person name="Smith M.E."/>
        </authorList>
    </citation>
    <scope>NUCLEOTIDE SEQUENCE</scope>
    <source>
        <strain evidence="2">IMI 214461</strain>
    </source>
</reference>
<proteinExistence type="predicted"/>
<accession>A0A9W8BK94</accession>
<evidence type="ECO:0000313" key="3">
    <source>
        <dbReference type="Proteomes" id="UP001150907"/>
    </source>
</evidence>
<keyword evidence="1" id="KW-0472">Membrane</keyword>
<gene>
    <name evidence="2" type="ORF">H4R26_000379</name>
</gene>
<dbReference type="AlphaFoldDB" id="A0A9W8BK94"/>
<dbReference type="OrthoDB" id="5594463at2759"/>
<sequence length="260" mass="27262">MSIALGLRFQARVCARAPLPLRSCRARPQLPKAQRAWFGDLRGSRRPSPAWWVRPAAYAAGGTALVVVAWPVLRYVVLGGVIYGVYRLARTWLLLRSLGQGGGLRRDDIGFAPGEGGGGLAEALWQMAGLRGPTVSPRRVAELRGLAEDCVQTAVQADDSRLAELLGDGGSAVELGDAVEVQALEAEGAGCVEASFPVLVGGAASAAFVRASGGLRGGALDAACVLVRLPAGDVAEFRLDVAAPRGDRRRNVPDAEFRDV</sequence>
<comment type="caution">
    <text evidence="2">The sequence shown here is derived from an EMBL/GenBank/DDBJ whole genome shotgun (WGS) entry which is preliminary data.</text>
</comment>
<protein>
    <submittedName>
        <fullName evidence="2">Uncharacterized protein</fullName>
    </submittedName>
</protein>
<name>A0A9W8BK94_9FUNG</name>
<keyword evidence="3" id="KW-1185">Reference proteome</keyword>
<evidence type="ECO:0000256" key="1">
    <source>
        <dbReference type="SAM" id="Phobius"/>
    </source>
</evidence>
<evidence type="ECO:0000313" key="2">
    <source>
        <dbReference type="EMBL" id="KAJ2008104.1"/>
    </source>
</evidence>
<keyword evidence="1" id="KW-1133">Transmembrane helix</keyword>
<keyword evidence="1" id="KW-0812">Transmembrane</keyword>
<organism evidence="2 3">
    <name type="scientific">Coemansia thaxteri</name>
    <dbReference type="NCBI Taxonomy" id="2663907"/>
    <lineage>
        <taxon>Eukaryota</taxon>
        <taxon>Fungi</taxon>
        <taxon>Fungi incertae sedis</taxon>
        <taxon>Zoopagomycota</taxon>
        <taxon>Kickxellomycotina</taxon>
        <taxon>Kickxellomycetes</taxon>
        <taxon>Kickxellales</taxon>
        <taxon>Kickxellaceae</taxon>
        <taxon>Coemansia</taxon>
    </lineage>
</organism>